<dbReference type="EMBL" id="DF237782">
    <property type="protein sequence ID" value="GAQ91678.1"/>
    <property type="molecule type" value="Genomic_DNA"/>
</dbReference>
<gene>
    <name evidence="3" type="ORF">KFL_008330010</name>
</gene>
<accession>A0A1Y1IU10</accession>
<proteinExistence type="predicted"/>
<dbReference type="OrthoDB" id="2011676at2759"/>
<evidence type="ECO:0000256" key="1">
    <source>
        <dbReference type="SAM" id="Phobius"/>
    </source>
</evidence>
<dbReference type="STRING" id="105231.A0A1Y1IU10"/>
<reference evidence="3 4" key="1">
    <citation type="journal article" date="2014" name="Nat. Commun.">
        <title>Klebsormidium flaccidum genome reveals primary factors for plant terrestrial adaptation.</title>
        <authorList>
            <person name="Hori K."/>
            <person name="Maruyama F."/>
            <person name="Fujisawa T."/>
            <person name="Togashi T."/>
            <person name="Yamamoto N."/>
            <person name="Seo M."/>
            <person name="Sato S."/>
            <person name="Yamada T."/>
            <person name="Mori H."/>
            <person name="Tajima N."/>
            <person name="Moriyama T."/>
            <person name="Ikeuchi M."/>
            <person name="Watanabe M."/>
            <person name="Wada H."/>
            <person name="Kobayashi K."/>
            <person name="Saito M."/>
            <person name="Masuda T."/>
            <person name="Sasaki-Sekimoto Y."/>
            <person name="Mashiguchi K."/>
            <person name="Awai K."/>
            <person name="Shimojima M."/>
            <person name="Masuda S."/>
            <person name="Iwai M."/>
            <person name="Nobusawa T."/>
            <person name="Narise T."/>
            <person name="Kondo S."/>
            <person name="Saito H."/>
            <person name="Sato R."/>
            <person name="Murakawa M."/>
            <person name="Ihara Y."/>
            <person name="Oshima-Yamada Y."/>
            <person name="Ohtaka K."/>
            <person name="Satoh M."/>
            <person name="Sonobe K."/>
            <person name="Ishii M."/>
            <person name="Ohtani R."/>
            <person name="Kanamori-Sato M."/>
            <person name="Honoki R."/>
            <person name="Miyazaki D."/>
            <person name="Mochizuki H."/>
            <person name="Umetsu J."/>
            <person name="Higashi K."/>
            <person name="Shibata D."/>
            <person name="Kamiya Y."/>
            <person name="Sato N."/>
            <person name="Nakamura Y."/>
            <person name="Tabata S."/>
            <person name="Ida S."/>
            <person name="Kurokawa K."/>
            <person name="Ohta H."/>
        </authorList>
    </citation>
    <scope>NUCLEOTIDE SEQUENCE [LARGE SCALE GENOMIC DNA]</scope>
    <source>
        <strain evidence="3 4">NIES-2285</strain>
    </source>
</reference>
<feature type="transmembrane region" description="Helical" evidence="1">
    <location>
        <begin position="65"/>
        <end position="86"/>
    </location>
</feature>
<evidence type="ECO:0000313" key="4">
    <source>
        <dbReference type="Proteomes" id="UP000054558"/>
    </source>
</evidence>
<dbReference type="InterPro" id="IPR025714">
    <property type="entry name" value="Methyltranfer_dom"/>
</dbReference>
<dbReference type="PANTHER" id="PTHR32026">
    <property type="entry name" value="METHYLTRANSFERASE-LIKE PROTEIN 24"/>
    <property type="match status" value="1"/>
</dbReference>
<sequence length="260" mass="29112">MYSLSGSITHTNSVSDPHADSLRGFATAGFCDCENVSLSRSSWTGHTSIQMAQHLGFLAECQRHAGAAIFVALTLVLGLAILPGVFQTFSDEMTVIPRLEEGLGHAASHLRDLTAQEGAAESQHKFLMDEALRVTESNIVKREAYRGRRTGLPFKDMHVDVMTRLGHSFVDILKVDCEGCEFASFRNLFQPNAEVPVGQFLVETHSRYREMGPDGNDFSQVSRLLQEYEDAGLRLFHVEPNWRWWPNGVEWAFINVKRLA</sequence>
<keyword evidence="1" id="KW-0472">Membrane</keyword>
<keyword evidence="1" id="KW-0812">Transmembrane</keyword>
<feature type="domain" description="Methyltransferase" evidence="2">
    <location>
        <begin position="159"/>
        <end position="254"/>
    </location>
</feature>
<keyword evidence="4" id="KW-1185">Reference proteome</keyword>
<keyword evidence="1" id="KW-1133">Transmembrane helix</keyword>
<organism evidence="3 4">
    <name type="scientific">Klebsormidium nitens</name>
    <name type="common">Green alga</name>
    <name type="synonym">Ulothrix nitens</name>
    <dbReference type="NCBI Taxonomy" id="105231"/>
    <lineage>
        <taxon>Eukaryota</taxon>
        <taxon>Viridiplantae</taxon>
        <taxon>Streptophyta</taxon>
        <taxon>Klebsormidiophyceae</taxon>
        <taxon>Klebsormidiales</taxon>
        <taxon>Klebsormidiaceae</taxon>
        <taxon>Klebsormidium</taxon>
    </lineage>
</organism>
<evidence type="ECO:0000259" key="2">
    <source>
        <dbReference type="Pfam" id="PF13383"/>
    </source>
</evidence>
<dbReference type="Proteomes" id="UP000054558">
    <property type="component" value="Unassembled WGS sequence"/>
</dbReference>
<dbReference type="InterPro" id="IPR026913">
    <property type="entry name" value="METTL24"/>
</dbReference>
<dbReference type="AlphaFoldDB" id="A0A1Y1IU10"/>
<name>A0A1Y1IU10_KLENI</name>
<dbReference type="Pfam" id="PF13383">
    <property type="entry name" value="Methyltransf_22"/>
    <property type="match status" value="1"/>
</dbReference>
<dbReference type="PANTHER" id="PTHR32026:SF27">
    <property type="entry name" value="METHYLTRANSFERASE FKBM DOMAIN-CONTAINING PROTEIN-RELATED"/>
    <property type="match status" value="1"/>
</dbReference>
<evidence type="ECO:0000313" key="3">
    <source>
        <dbReference type="EMBL" id="GAQ91678.1"/>
    </source>
</evidence>
<protein>
    <recommendedName>
        <fullName evidence="2">Methyltransferase domain-containing protein</fullName>
    </recommendedName>
</protein>